<sequence>MAPKNWKLPLDFSSEDILDLKRNGKSYGDLVKMFGRMGVIVTRQAIMYHVKRGRCREKEAVGAHD</sequence>
<proteinExistence type="predicted"/>
<dbReference type="EMBL" id="MT145058">
    <property type="protein sequence ID" value="QJI03107.1"/>
    <property type="molecule type" value="Genomic_DNA"/>
</dbReference>
<reference evidence="1" key="1">
    <citation type="submission" date="2020-03" db="EMBL/GenBank/DDBJ databases">
        <title>The deep terrestrial virosphere.</title>
        <authorList>
            <person name="Holmfeldt K."/>
            <person name="Nilsson E."/>
            <person name="Simone D."/>
            <person name="Lopez-Fernandez M."/>
            <person name="Wu X."/>
            <person name="de Brujin I."/>
            <person name="Lundin D."/>
            <person name="Andersson A."/>
            <person name="Bertilsson S."/>
            <person name="Dopson M."/>
        </authorList>
    </citation>
    <scope>NUCLEOTIDE SEQUENCE</scope>
    <source>
        <strain evidence="1">TM448B04062</strain>
    </source>
</reference>
<name>A0A6M3XYV5_9ZZZZ</name>
<organism evidence="1">
    <name type="scientific">viral metagenome</name>
    <dbReference type="NCBI Taxonomy" id="1070528"/>
    <lineage>
        <taxon>unclassified sequences</taxon>
        <taxon>metagenomes</taxon>
        <taxon>organismal metagenomes</taxon>
    </lineage>
</organism>
<accession>A0A6M3XYV5</accession>
<gene>
    <name evidence="1" type="ORF">TM448B04062_0011</name>
</gene>
<dbReference type="AlphaFoldDB" id="A0A6M3XYV5"/>
<protein>
    <submittedName>
        <fullName evidence="1">Uncharacterized protein</fullName>
    </submittedName>
</protein>
<evidence type="ECO:0000313" key="1">
    <source>
        <dbReference type="EMBL" id="QJI03107.1"/>
    </source>
</evidence>